<dbReference type="AlphaFoldDB" id="A0A9D2EAS7"/>
<dbReference type="InterPro" id="IPR050266">
    <property type="entry name" value="AB_hydrolase_sf"/>
</dbReference>
<organism evidence="2 3">
    <name type="scientific">Candidatus Ruania gallistercoris</name>
    <dbReference type="NCBI Taxonomy" id="2838746"/>
    <lineage>
        <taxon>Bacteria</taxon>
        <taxon>Bacillati</taxon>
        <taxon>Actinomycetota</taxon>
        <taxon>Actinomycetes</taxon>
        <taxon>Micrococcales</taxon>
        <taxon>Ruaniaceae</taxon>
        <taxon>Ruania</taxon>
    </lineage>
</organism>
<comment type="caution">
    <text evidence="2">The sequence shown here is derived from an EMBL/GenBank/DDBJ whole genome shotgun (WGS) entry which is preliminary data.</text>
</comment>
<dbReference type="Proteomes" id="UP000824037">
    <property type="component" value="Unassembled WGS sequence"/>
</dbReference>
<evidence type="ECO:0000313" key="3">
    <source>
        <dbReference type="Proteomes" id="UP000824037"/>
    </source>
</evidence>
<dbReference type="InterPro" id="IPR029058">
    <property type="entry name" value="AB_hydrolase_fold"/>
</dbReference>
<keyword evidence="2" id="KW-0378">Hydrolase</keyword>
<evidence type="ECO:0000313" key="2">
    <source>
        <dbReference type="EMBL" id="HIZ34159.1"/>
    </source>
</evidence>
<gene>
    <name evidence="2" type="ORF">H9815_00135</name>
</gene>
<dbReference type="PANTHER" id="PTHR43798">
    <property type="entry name" value="MONOACYLGLYCEROL LIPASE"/>
    <property type="match status" value="1"/>
</dbReference>
<evidence type="ECO:0000259" key="1">
    <source>
        <dbReference type="Pfam" id="PF12697"/>
    </source>
</evidence>
<feature type="domain" description="AB hydrolase-1" evidence="1">
    <location>
        <begin position="6"/>
        <end position="224"/>
    </location>
</feature>
<accession>A0A9D2EAS7</accession>
<dbReference type="Gene3D" id="3.40.50.1820">
    <property type="entry name" value="alpha/beta hydrolase"/>
    <property type="match status" value="1"/>
</dbReference>
<dbReference type="SUPFAM" id="SSF53474">
    <property type="entry name" value="alpha/beta-Hydrolases"/>
    <property type="match status" value="1"/>
</dbReference>
<dbReference type="GO" id="GO:0016787">
    <property type="term" value="F:hydrolase activity"/>
    <property type="evidence" value="ECO:0007669"/>
    <property type="project" value="UniProtKB-KW"/>
</dbReference>
<dbReference type="InterPro" id="IPR000073">
    <property type="entry name" value="AB_hydrolase_1"/>
</dbReference>
<dbReference type="EMBL" id="DXBY01000004">
    <property type="protein sequence ID" value="HIZ34159.1"/>
    <property type="molecule type" value="Genomic_DNA"/>
</dbReference>
<sequence>MAPAPVLLVHGIRSSSTMWRPVQPLLDQAGVRHALLDLPGHGVRRGEEFTIAACREAIEEGMAALGGDAVVAGLSLGGFLSLNWAAHTANPPLAVLAASCSVQPRGLPLRAYQGAAHVFAQLPDEGRAVNDLAARWVLGPDAAADLNEDVAFEVMVPALRAMAAVHPLEDLARIEVPVWLVNGTWDHFRLEERTFLRAVRFGRLVRIPRAGHIITAHQPQLFARVLTQLARLAAG</sequence>
<reference evidence="2" key="1">
    <citation type="journal article" date="2021" name="PeerJ">
        <title>Extensive microbial diversity within the chicken gut microbiome revealed by metagenomics and culture.</title>
        <authorList>
            <person name="Gilroy R."/>
            <person name="Ravi A."/>
            <person name="Getino M."/>
            <person name="Pursley I."/>
            <person name="Horton D.L."/>
            <person name="Alikhan N.F."/>
            <person name="Baker D."/>
            <person name="Gharbi K."/>
            <person name="Hall N."/>
            <person name="Watson M."/>
            <person name="Adriaenssens E.M."/>
            <person name="Foster-Nyarko E."/>
            <person name="Jarju S."/>
            <person name="Secka A."/>
            <person name="Antonio M."/>
            <person name="Oren A."/>
            <person name="Chaudhuri R.R."/>
            <person name="La Ragione R."/>
            <person name="Hildebrand F."/>
            <person name="Pallen M.J."/>
        </authorList>
    </citation>
    <scope>NUCLEOTIDE SEQUENCE</scope>
    <source>
        <strain evidence="2">ChiGjej4B4-7305</strain>
    </source>
</reference>
<name>A0A9D2EAS7_9MICO</name>
<dbReference type="Pfam" id="PF12697">
    <property type="entry name" value="Abhydrolase_6"/>
    <property type="match status" value="1"/>
</dbReference>
<protein>
    <submittedName>
        <fullName evidence="2">Alpha/beta hydrolase</fullName>
    </submittedName>
</protein>
<proteinExistence type="predicted"/>
<reference evidence="2" key="2">
    <citation type="submission" date="2021-04" db="EMBL/GenBank/DDBJ databases">
        <authorList>
            <person name="Gilroy R."/>
        </authorList>
    </citation>
    <scope>NUCLEOTIDE SEQUENCE</scope>
    <source>
        <strain evidence="2">ChiGjej4B4-7305</strain>
    </source>
</reference>